<dbReference type="OrthoDB" id="185373at2759"/>
<name>A0A9W9YGH4_9CNID</name>
<evidence type="ECO:0000256" key="1">
    <source>
        <dbReference type="SAM" id="MobiDB-lite"/>
    </source>
</evidence>
<proteinExistence type="predicted"/>
<evidence type="ECO:0000313" key="3">
    <source>
        <dbReference type="Proteomes" id="UP001163046"/>
    </source>
</evidence>
<dbReference type="Proteomes" id="UP001163046">
    <property type="component" value="Unassembled WGS sequence"/>
</dbReference>
<keyword evidence="3" id="KW-1185">Reference proteome</keyword>
<feature type="region of interest" description="Disordered" evidence="1">
    <location>
        <begin position="140"/>
        <end position="188"/>
    </location>
</feature>
<organism evidence="2 3">
    <name type="scientific">Desmophyllum pertusum</name>
    <dbReference type="NCBI Taxonomy" id="174260"/>
    <lineage>
        <taxon>Eukaryota</taxon>
        <taxon>Metazoa</taxon>
        <taxon>Cnidaria</taxon>
        <taxon>Anthozoa</taxon>
        <taxon>Hexacorallia</taxon>
        <taxon>Scleractinia</taxon>
        <taxon>Caryophylliina</taxon>
        <taxon>Caryophylliidae</taxon>
        <taxon>Desmophyllum</taxon>
    </lineage>
</organism>
<accession>A0A9W9YGH4</accession>
<reference evidence="2" key="1">
    <citation type="submission" date="2023-01" db="EMBL/GenBank/DDBJ databases">
        <title>Genome assembly of the deep-sea coral Lophelia pertusa.</title>
        <authorList>
            <person name="Herrera S."/>
            <person name="Cordes E."/>
        </authorList>
    </citation>
    <scope>NUCLEOTIDE SEQUENCE</scope>
    <source>
        <strain evidence="2">USNM1676648</strain>
        <tissue evidence="2">Polyp</tissue>
    </source>
</reference>
<protein>
    <submittedName>
        <fullName evidence="2">Pentatricopeptide repeat-containing protein 1, mitochondrial</fullName>
    </submittedName>
</protein>
<dbReference type="AlphaFoldDB" id="A0A9W9YGH4"/>
<sequence length="188" mass="21441">MKDKQEALNISPSEKSYQVLARGCKGQKQGLTLLDEIKSEGITADQTVYGLLIAGAAKQRLFGYLIQLVKRMTKDDVKPNDRLMEALERAYNLPCNKPVIPEKMDQLVVKLKRFRYVEQKGFQTFFENWKAKVHVLEKETAMRETGTSSHTEHYDDDSDDETSDGDVSDDETRNDDGSDDEDSKFSHL</sequence>
<evidence type="ECO:0000313" key="2">
    <source>
        <dbReference type="EMBL" id="KAJ7340364.1"/>
    </source>
</evidence>
<gene>
    <name evidence="2" type="primary">PTCD1_1</name>
    <name evidence="2" type="ORF">OS493_003108</name>
</gene>
<feature type="compositionally biased region" description="Acidic residues" evidence="1">
    <location>
        <begin position="154"/>
        <end position="169"/>
    </location>
</feature>
<dbReference type="EMBL" id="MU827778">
    <property type="protein sequence ID" value="KAJ7340364.1"/>
    <property type="molecule type" value="Genomic_DNA"/>
</dbReference>
<comment type="caution">
    <text evidence="2">The sequence shown here is derived from an EMBL/GenBank/DDBJ whole genome shotgun (WGS) entry which is preliminary data.</text>
</comment>
<dbReference type="Gene3D" id="1.25.40.10">
    <property type="entry name" value="Tetratricopeptide repeat domain"/>
    <property type="match status" value="1"/>
</dbReference>
<dbReference type="InterPro" id="IPR011990">
    <property type="entry name" value="TPR-like_helical_dom_sf"/>
</dbReference>